<dbReference type="PANTHER" id="PTHR30441">
    <property type="entry name" value="DUF748 DOMAIN-CONTAINING PROTEIN"/>
    <property type="match status" value="1"/>
</dbReference>
<feature type="transmembrane region" description="Helical" evidence="2">
    <location>
        <begin position="20"/>
        <end position="42"/>
    </location>
</feature>
<evidence type="ECO:0000256" key="1">
    <source>
        <dbReference type="SAM" id="MobiDB-lite"/>
    </source>
</evidence>
<keyword evidence="2" id="KW-1133">Transmembrane helix</keyword>
<protein>
    <submittedName>
        <fullName evidence="3">Membrane spanning protein, required for outer membrane integrity</fullName>
    </submittedName>
</protein>
<proteinExistence type="predicted"/>
<gene>
    <name evidence="3" type="primary">tolA</name>
    <name evidence="3" type="ordered locus">CHU_0135</name>
</gene>
<evidence type="ECO:0000256" key="2">
    <source>
        <dbReference type="SAM" id="Phobius"/>
    </source>
</evidence>
<reference evidence="3 4" key="1">
    <citation type="journal article" date="2007" name="Appl. Environ. Microbiol.">
        <title>Genome sequence of the cellulolytic gliding bacterium Cytophaga hutchinsonii.</title>
        <authorList>
            <person name="Xie G."/>
            <person name="Bruce D.C."/>
            <person name="Challacombe J.F."/>
            <person name="Chertkov O."/>
            <person name="Detter J.C."/>
            <person name="Gilna P."/>
            <person name="Han C.S."/>
            <person name="Lucas S."/>
            <person name="Misra M."/>
            <person name="Myers G.L."/>
            <person name="Richardson P."/>
            <person name="Tapia R."/>
            <person name="Thayer N."/>
            <person name="Thompson L.S."/>
            <person name="Brettin T.S."/>
            <person name="Henrissat B."/>
            <person name="Wilson D.B."/>
            <person name="McBride M.J."/>
        </authorList>
    </citation>
    <scope>NUCLEOTIDE SEQUENCE [LARGE SCALE GENOMIC DNA]</scope>
    <source>
        <strain evidence="4">ATCC 33406 / DSM 1761 / CIP 103989 / NBRC 15051 / NCIMB 9469 / D465</strain>
    </source>
</reference>
<dbReference type="PANTHER" id="PTHR30441:SF8">
    <property type="entry name" value="DUF748 DOMAIN-CONTAINING PROTEIN"/>
    <property type="match status" value="1"/>
</dbReference>
<organism evidence="3 4">
    <name type="scientific">Cytophaga hutchinsonii (strain ATCC 33406 / DSM 1761 / CIP 103989 / NBRC 15051 / NCIMB 9469 / D465)</name>
    <dbReference type="NCBI Taxonomy" id="269798"/>
    <lineage>
        <taxon>Bacteria</taxon>
        <taxon>Pseudomonadati</taxon>
        <taxon>Bacteroidota</taxon>
        <taxon>Cytophagia</taxon>
        <taxon>Cytophagales</taxon>
        <taxon>Cytophagaceae</taxon>
        <taxon>Cytophaga</taxon>
    </lineage>
</organism>
<evidence type="ECO:0000313" key="3">
    <source>
        <dbReference type="EMBL" id="ABG57428.1"/>
    </source>
</evidence>
<dbReference type="GO" id="GO:0090313">
    <property type="term" value="P:regulation of protein targeting to membrane"/>
    <property type="evidence" value="ECO:0007669"/>
    <property type="project" value="TreeGrafter"/>
</dbReference>
<feature type="region of interest" description="Disordered" evidence="1">
    <location>
        <begin position="1015"/>
        <end position="1038"/>
    </location>
</feature>
<dbReference type="InterPro" id="IPR052894">
    <property type="entry name" value="AsmA-related"/>
</dbReference>
<keyword evidence="4" id="KW-1185">Reference proteome</keyword>
<dbReference type="EMBL" id="CP000383">
    <property type="protein sequence ID" value="ABG57428.1"/>
    <property type="molecule type" value="Genomic_DNA"/>
</dbReference>
<dbReference type="KEGG" id="chu:CHU_0135"/>
<dbReference type="CDD" id="cd06503">
    <property type="entry name" value="ATP-synt_Fo_b"/>
    <property type="match status" value="1"/>
</dbReference>
<dbReference type="GO" id="GO:0005886">
    <property type="term" value="C:plasma membrane"/>
    <property type="evidence" value="ECO:0007669"/>
    <property type="project" value="TreeGrafter"/>
</dbReference>
<sequence length="1038" mass="114437">MYKPNFISFSTQQILGMKKFLKISGISIGVLLLAMLILPFLFKDKIKGIIDEQIKKNINGQVWYNAESFSLSLFSHFPNLTVSIDELGLVSNVTEFKGDTLFAAKQFSLTIDIMSVISGDQIKVKGVFLDQPKIVTIFDKSGKMSWDITYPDTTQAPAAPEEPSTLNLSIEKWEIKDGTIIYDDQTMPMYAELKHLDHKGSGDIMADVYDLKTYTKSTNVLVEYDGTKYLDGQTVTADAAMNIDLAKSVYKFLDNEFAINDFKFGFNGAIEMPTDDIKMDITYNAKETDFKNLLSLLPAVYNKDFEKVKTEGIIGFDGYVKGVYNETTMPGFGLNMLIKDGYFQYPDLPDAVKNINLDLHVDDKDGVIDHMIVDLKKFHMDMGQNPIDARLLMNGMNPYDIDANVVAKVKLEDVSKFYPIEGTTLKGLFGMDVKAKGKYSDTLKLMPMVTANMNLANGYVKSSEFPKPIENINVSAVVNSDGNMKTSTFLLDYFKLLLDGEPFEMKAFVKNFDDPNYEASIKGIIDLAKMTKIYPIEGTTLTGRMNADMTTKGILSEVQAGNYGNTQTSGSLDISDLVYKSVDLPQGYTMKKGLLTLTPERFNIAAMEGMLGKSDYNITGYVSNYMGYAFGGKDSTIHGVMSMASKKFDVNEWMSDEPTTTPAAPEEEVPMEVVEVPKNIDFTFNAAMDKVLYSNMDMTNMKGAIIVRNGIVKMDKLNFNSLGGSFLFSGDYNTQDITKPSFAMDMLMKDVAAKEAYKTFNSVKKMAPIANYVEGNVNLALVMNGLLDKEMMPIYSTLNGKGSLGSSSLKVLSNPVLGTVASLTKMKNMDPLEIKDLLLNFTIVDGSLIVKPFDIKSGESKLAITKGENKLDGSVDYDMQLTTPSGALGNEANKAMASLVGSNLITMPKNIVIDLNVKGPYDKTKVTIVKTNFGEVDKTALKDAAISELKNSDQAKQVQAEIDKAKADAEAELQKQKDAAAAELQKQKDAAAAEFQKQKDAADAELKRQQQILEQKKKAAADSAKKAATDALKKGFPK</sequence>
<dbReference type="AlphaFoldDB" id="A0A6N4SME1"/>
<accession>A0A6N4SME1</accession>
<keyword evidence="2" id="KW-0472">Membrane</keyword>
<evidence type="ECO:0000313" key="4">
    <source>
        <dbReference type="Proteomes" id="UP000001822"/>
    </source>
</evidence>
<keyword evidence="2" id="KW-0812">Transmembrane</keyword>
<name>A0A6N4SME1_CYTH3</name>
<dbReference type="Proteomes" id="UP000001822">
    <property type="component" value="Chromosome"/>
</dbReference>